<sequence>MHFIWYNPDLREYKYGNVAAFNLEIERANNPRAYTVLMEFDKDSKQIAYKIIEQLNIANTQSIVRIAS</sequence>
<dbReference type="Proteomes" id="UP000192472">
    <property type="component" value="Unassembled WGS sequence"/>
</dbReference>
<gene>
    <name evidence="1" type="ORF">SAMN04488029_2726</name>
</gene>
<dbReference type="OrthoDB" id="982324at2"/>
<protein>
    <submittedName>
        <fullName evidence="1">Uncharacterized protein</fullName>
    </submittedName>
</protein>
<dbReference type="AlphaFoldDB" id="A0A1W2GHI1"/>
<dbReference type="STRING" id="692418.SAMN04488029_2726"/>
<organism evidence="1 2">
    <name type="scientific">Reichenbachiella faecimaris</name>
    <dbReference type="NCBI Taxonomy" id="692418"/>
    <lineage>
        <taxon>Bacteria</taxon>
        <taxon>Pseudomonadati</taxon>
        <taxon>Bacteroidota</taxon>
        <taxon>Cytophagia</taxon>
        <taxon>Cytophagales</taxon>
        <taxon>Reichenbachiellaceae</taxon>
        <taxon>Reichenbachiella</taxon>
    </lineage>
</organism>
<accession>A0A1W2GHI1</accession>
<dbReference type="RefSeq" id="WP_084373390.1">
    <property type="nucleotide sequence ID" value="NZ_FWYF01000003.1"/>
</dbReference>
<dbReference type="EMBL" id="FWYF01000003">
    <property type="protein sequence ID" value="SMD36115.1"/>
    <property type="molecule type" value="Genomic_DNA"/>
</dbReference>
<proteinExistence type="predicted"/>
<name>A0A1W2GHI1_REIFA</name>
<evidence type="ECO:0000313" key="2">
    <source>
        <dbReference type="Proteomes" id="UP000192472"/>
    </source>
</evidence>
<evidence type="ECO:0000313" key="1">
    <source>
        <dbReference type="EMBL" id="SMD36115.1"/>
    </source>
</evidence>
<keyword evidence="2" id="KW-1185">Reference proteome</keyword>
<reference evidence="1 2" key="1">
    <citation type="submission" date="2017-04" db="EMBL/GenBank/DDBJ databases">
        <authorList>
            <person name="Afonso C.L."/>
            <person name="Miller P.J."/>
            <person name="Scott M.A."/>
            <person name="Spackman E."/>
            <person name="Goraichik I."/>
            <person name="Dimitrov K.M."/>
            <person name="Suarez D.L."/>
            <person name="Swayne D.E."/>
        </authorList>
    </citation>
    <scope>NUCLEOTIDE SEQUENCE [LARGE SCALE GENOMIC DNA]</scope>
    <source>
        <strain evidence="1 2">DSM 26133</strain>
    </source>
</reference>